<reference evidence="2" key="1">
    <citation type="submission" date="2016-11" db="EMBL/GenBank/DDBJ databases">
        <authorList>
            <person name="Shukria A."/>
            <person name="Stevens D.C."/>
        </authorList>
    </citation>
    <scope>NUCLEOTIDE SEQUENCE [LARGE SCALE GENOMIC DNA]</scope>
    <source>
        <strain evidence="2">Cbfe23</strain>
    </source>
</reference>
<dbReference type="AlphaFoldDB" id="A0A1L9ATV4"/>
<reference evidence="1 2" key="2">
    <citation type="submission" date="2016-12" db="EMBL/GenBank/DDBJ databases">
        <title>Draft Genome Sequence of Cystobacter ferrugineus Strain Cbfe23.</title>
        <authorList>
            <person name="Akbar S."/>
            <person name="Dowd S.E."/>
            <person name="Stevens D.C."/>
        </authorList>
    </citation>
    <scope>NUCLEOTIDE SEQUENCE [LARGE SCALE GENOMIC DNA]</scope>
    <source>
        <strain evidence="1 2">Cbfe23</strain>
    </source>
</reference>
<name>A0A1L9ATV4_9BACT</name>
<keyword evidence="2" id="KW-1185">Reference proteome</keyword>
<proteinExistence type="predicted"/>
<protein>
    <submittedName>
        <fullName evidence="1">Uncharacterized protein</fullName>
    </submittedName>
</protein>
<dbReference type="Proteomes" id="UP000182229">
    <property type="component" value="Unassembled WGS sequence"/>
</dbReference>
<organism evidence="1 2">
    <name type="scientific">Cystobacter ferrugineus</name>
    <dbReference type="NCBI Taxonomy" id="83449"/>
    <lineage>
        <taxon>Bacteria</taxon>
        <taxon>Pseudomonadati</taxon>
        <taxon>Myxococcota</taxon>
        <taxon>Myxococcia</taxon>
        <taxon>Myxococcales</taxon>
        <taxon>Cystobacterineae</taxon>
        <taxon>Archangiaceae</taxon>
        <taxon>Cystobacter</taxon>
    </lineage>
</organism>
<evidence type="ECO:0000313" key="1">
    <source>
        <dbReference type="EMBL" id="OJH33412.1"/>
    </source>
</evidence>
<sequence length="85" mass="9392">MFVVDAAHPSGEPLVEGSDYTRYGERWVFKNWRLRGEDDETPVIALAAPSLPVTSELKDLLGEAMDLPLVRIQGARLSPSSGRRP</sequence>
<accession>A0A1L9ATV4</accession>
<gene>
    <name evidence="1" type="ORF">BON30_48865</name>
</gene>
<dbReference type="STRING" id="83449.BON30_48865"/>
<dbReference type="EMBL" id="MPIN01000039">
    <property type="protein sequence ID" value="OJH33412.1"/>
    <property type="molecule type" value="Genomic_DNA"/>
</dbReference>
<evidence type="ECO:0000313" key="2">
    <source>
        <dbReference type="Proteomes" id="UP000182229"/>
    </source>
</evidence>
<comment type="caution">
    <text evidence="1">The sequence shown here is derived from an EMBL/GenBank/DDBJ whole genome shotgun (WGS) entry which is preliminary data.</text>
</comment>